<accession>A0ABT4LJ36</accession>
<dbReference type="Gene3D" id="3.30.2310.20">
    <property type="entry name" value="RelE-like"/>
    <property type="match status" value="1"/>
</dbReference>
<comment type="caution">
    <text evidence="1">The sequence shown here is derived from an EMBL/GenBank/DDBJ whole genome shotgun (WGS) entry which is preliminary data.</text>
</comment>
<name>A0ABT4LJ36_9PROT</name>
<dbReference type="EMBL" id="JAPWGY010000003">
    <property type="protein sequence ID" value="MCZ4281119.1"/>
    <property type="molecule type" value="Genomic_DNA"/>
</dbReference>
<reference evidence="1" key="1">
    <citation type="submission" date="2022-12" db="EMBL/GenBank/DDBJ databases">
        <title>Bacterial isolates from different developmental stages of Nematostella vectensis.</title>
        <authorList>
            <person name="Fraune S."/>
        </authorList>
    </citation>
    <scope>NUCLEOTIDE SEQUENCE</scope>
    <source>
        <strain evidence="1">G21630-S1</strain>
    </source>
</reference>
<dbReference type="Proteomes" id="UP001069802">
    <property type="component" value="Unassembled WGS sequence"/>
</dbReference>
<evidence type="ECO:0000313" key="2">
    <source>
        <dbReference type="Proteomes" id="UP001069802"/>
    </source>
</evidence>
<keyword evidence="2" id="KW-1185">Reference proteome</keyword>
<evidence type="ECO:0000313" key="1">
    <source>
        <dbReference type="EMBL" id="MCZ4281119.1"/>
    </source>
</evidence>
<sequence>MVWKVEFSADAEQDFDLIFDHLFESYRAFGAAIETAFDQAAERIEEIRISAESLANAPYRGTLHDEILPGLRHVTLDQAIVWFELNPSSETVRILAIFFGGQDHVRHMLRRLLSR</sequence>
<dbReference type="InterPro" id="IPR035093">
    <property type="entry name" value="RelE/ParE_toxin_dom_sf"/>
</dbReference>
<proteinExistence type="predicted"/>
<gene>
    <name evidence="1" type="ORF">O4H49_10045</name>
</gene>
<organism evidence="1 2">
    <name type="scientific">Kiloniella laminariae</name>
    <dbReference type="NCBI Taxonomy" id="454162"/>
    <lineage>
        <taxon>Bacteria</taxon>
        <taxon>Pseudomonadati</taxon>
        <taxon>Pseudomonadota</taxon>
        <taxon>Alphaproteobacteria</taxon>
        <taxon>Rhodospirillales</taxon>
        <taxon>Kiloniellaceae</taxon>
        <taxon>Kiloniella</taxon>
    </lineage>
</organism>
<dbReference type="RefSeq" id="WP_269423297.1">
    <property type="nucleotide sequence ID" value="NZ_JAPWGY010000003.1"/>
</dbReference>
<protein>
    <submittedName>
        <fullName evidence="1">Type II toxin-antitoxin system RelE/ParE family toxin</fullName>
    </submittedName>
</protein>